<protein>
    <submittedName>
        <fullName evidence="1">Metallopeptidase family protein</fullName>
    </submittedName>
</protein>
<keyword evidence="2" id="KW-1185">Reference proteome</keyword>
<name>A0ABR8MN52_9ACTN</name>
<comment type="caution">
    <text evidence="1">The sequence shown here is derived from an EMBL/GenBank/DDBJ whole genome shotgun (WGS) entry which is preliminary data.</text>
</comment>
<dbReference type="InterPro" id="IPR010428">
    <property type="entry name" value="Zincin_1"/>
</dbReference>
<evidence type="ECO:0000313" key="1">
    <source>
        <dbReference type="EMBL" id="MBD3916446.1"/>
    </source>
</evidence>
<dbReference type="EMBL" id="JACXYY010000007">
    <property type="protein sequence ID" value="MBD3916446.1"/>
    <property type="molecule type" value="Genomic_DNA"/>
</dbReference>
<organism evidence="1 2">
    <name type="scientific">Nocardioides hwasunensis</name>
    <dbReference type="NCBI Taxonomy" id="397258"/>
    <lineage>
        <taxon>Bacteria</taxon>
        <taxon>Bacillati</taxon>
        <taxon>Actinomycetota</taxon>
        <taxon>Actinomycetes</taxon>
        <taxon>Propionibacteriales</taxon>
        <taxon>Nocardioidaceae</taxon>
        <taxon>Nocardioides</taxon>
    </lineage>
</organism>
<gene>
    <name evidence="1" type="ORF">IEZ25_17650</name>
</gene>
<reference evidence="1 2" key="1">
    <citation type="submission" date="2020-09" db="EMBL/GenBank/DDBJ databases">
        <title>novel species in genus Nocardioides.</title>
        <authorList>
            <person name="Zhang G."/>
        </authorList>
    </citation>
    <scope>NUCLEOTIDE SEQUENCE [LARGE SCALE GENOMIC DNA]</scope>
    <source>
        <strain evidence="1 2">19197</strain>
    </source>
</reference>
<accession>A0ABR8MN52</accession>
<dbReference type="Proteomes" id="UP000649289">
    <property type="component" value="Unassembled WGS sequence"/>
</dbReference>
<sequence>MVEELVSAEAFDDLVRDAIDELPEWVEHFVEDIVITVDDAPPADLVGPGRTLLGLYRGVPRTRYGGRPPGSMPDTITLYRLPILSTCRDADDVPARVLKVLGHEVGHAFGLSDERLHELGWY</sequence>
<proteinExistence type="predicted"/>
<dbReference type="InterPro" id="IPR038555">
    <property type="entry name" value="Zincin_1_sf"/>
</dbReference>
<dbReference type="CDD" id="cd12952">
    <property type="entry name" value="MMP_ACEL2062"/>
    <property type="match status" value="1"/>
</dbReference>
<dbReference type="Gene3D" id="3.30.2010.20">
    <property type="match status" value="1"/>
</dbReference>
<evidence type="ECO:0000313" key="2">
    <source>
        <dbReference type="Proteomes" id="UP000649289"/>
    </source>
</evidence>
<dbReference type="Pfam" id="PF06262">
    <property type="entry name" value="Zincin_1"/>
    <property type="match status" value="1"/>
</dbReference>
<dbReference type="SUPFAM" id="SSF55486">
    <property type="entry name" value="Metalloproteases ('zincins'), catalytic domain"/>
    <property type="match status" value="1"/>
</dbReference>